<reference evidence="2" key="1">
    <citation type="journal article" date="2022" name="Mol. Ecol. Resour.">
        <title>The genomes of chicory, endive, great burdock and yacon provide insights into Asteraceae palaeo-polyploidization history and plant inulin production.</title>
        <authorList>
            <person name="Fan W."/>
            <person name="Wang S."/>
            <person name="Wang H."/>
            <person name="Wang A."/>
            <person name="Jiang F."/>
            <person name="Liu H."/>
            <person name="Zhao H."/>
            <person name="Xu D."/>
            <person name="Zhang Y."/>
        </authorList>
    </citation>
    <scope>NUCLEOTIDE SEQUENCE [LARGE SCALE GENOMIC DNA]</scope>
    <source>
        <strain evidence="2">cv. Niubang</strain>
    </source>
</reference>
<reference evidence="1 2" key="2">
    <citation type="journal article" date="2022" name="Mol. Ecol. Resour.">
        <title>The genomes of chicory, endive, great burdock and yacon provide insights into Asteraceae paleo-polyploidization history and plant inulin production.</title>
        <authorList>
            <person name="Fan W."/>
            <person name="Wang S."/>
            <person name="Wang H."/>
            <person name="Wang A."/>
            <person name="Jiang F."/>
            <person name="Liu H."/>
            <person name="Zhao H."/>
            <person name="Xu D."/>
            <person name="Zhang Y."/>
        </authorList>
    </citation>
    <scope>NUCLEOTIDE SEQUENCE [LARGE SCALE GENOMIC DNA]</scope>
    <source>
        <strain evidence="2">cv. Niubang</strain>
    </source>
</reference>
<keyword evidence="2" id="KW-1185">Reference proteome</keyword>
<dbReference type="EMBL" id="CM042047">
    <property type="protein sequence ID" value="KAI3770736.1"/>
    <property type="molecule type" value="Genomic_DNA"/>
</dbReference>
<organism evidence="1 2">
    <name type="scientific">Arctium lappa</name>
    <name type="common">Greater burdock</name>
    <name type="synonym">Lappa major</name>
    <dbReference type="NCBI Taxonomy" id="4217"/>
    <lineage>
        <taxon>Eukaryota</taxon>
        <taxon>Viridiplantae</taxon>
        <taxon>Streptophyta</taxon>
        <taxon>Embryophyta</taxon>
        <taxon>Tracheophyta</taxon>
        <taxon>Spermatophyta</taxon>
        <taxon>Magnoliopsida</taxon>
        <taxon>eudicotyledons</taxon>
        <taxon>Gunneridae</taxon>
        <taxon>Pentapetalae</taxon>
        <taxon>asterids</taxon>
        <taxon>campanulids</taxon>
        <taxon>Asterales</taxon>
        <taxon>Asteraceae</taxon>
        <taxon>Carduoideae</taxon>
        <taxon>Cardueae</taxon>
        <taxon>Arctiinae</taxon>
        <taxon>Arctium</taxon>
    </lineage>
</organism>
<accession>A0ACB9FIA5</accession>
<evidence type="ECO:0000313" key="1">
    <source>
        <dbReference type="EMBL" id="KAI3770736.1"/>
    </source>
</evidence>
<comment type="caution">
    <text evidence="1">The sequence shown here is derived from an EMBL/GenBank/DDBJ whole genome shotgun (WGS) entry which is preliminary data.</text>
</comment>
<protein>
    <submittedName>
        <fullName evidence="1">Uncharacterized protein</fullName>
    </submittedName>
</protein>
<proteinExistence type="predicted"/>
<sequence length="113" mass="13824">MNPIFRSDGVHPYSTITEVEKRQLFLRSYQFSRKQTAGQKMKRSLFRVKRIIWLKLRSVKRIHRMIWFRLRHGFFYGFRRKRFIRLNHNNTSLCNFCNACSQKHELKSSHGSF</sequence>
<dbReference type="Proteomes" id="UP001055879">
    <property type="component" value="Linkage Group LG01"/>
</dbReference>
<gene>
    <name evidence="1" type="ORF">L6452_01879</name>
</gene>
<name>A0ACB9FIA5_ARCLA</name>
<evidence type="ECO:0000313" key="2">
    <source>
        <dbReference type="Proteomes" id="UP001055879"/>
    </source>
</evidence>